<evidence type="ECO:0000256" key="3">
    <source>
        <dbReference type="ARBA" id="ARBA00006678"/>
    </source>
</evidence>
<dbReference type="GO" id="GO:0034475">
    <property type="term" value="P:U4 snRNA 3'-end processing"/>
    <property type="evidence" value="ECO:0007669"/>
    <property type="project" value="TreeGrafter"/>
</dbReference>
<dbReference type="InterPro" id="IPR001247">
    <property type="entry name" value="ExoRNase_PH_dom1"/>
</dbReference>
<dbReference type="InterPro" id="IPR050080">
    <property type="entry name" value="RNase_PH"/>
</dbReference>
<gene>
    <name evidence="10" type="ORF">DIURU_002821</name>
</gene>
<dbReference type="GO" id="GO:0000177">
    <property type="term" value="C:cytoplasmic exosome (RNase complex)"/>
    <property type="evidence" value="ECO:0007669"/>
    <property type="project" value="TreeGrafter"/>
</dbReference>
<evidence type="ECO:0000313" key="11">
    <source>
        <dbReference type="Proteomes" id="UP000449547"/>
    </source>
</evidence>
<proteinExistence type="inferred from homology"/>
<dbReference type="PANTHER" id="PTHR11953:SF0">
    <property type="entry name" value="EXOSOME COMPLEX COMPONENT RRP41"/>
    <property type="match status" value="1"/>
</dbReference>
<comment type="subcellular location">
    <subcellularLocation>
        <location evidence="1">Cytoplasm</location>
    </subcellularLocation>
    <subcellularLocation>
        <location evidence="2">Nucleus</location>
        <location evidence="2">Nucleolus</location>
    </subcellularLocation>
</comment>
<evidence type="ECO:0000256" key="5">
    <source>
        <dbReference type="ARBA" id="ARBA00022835"/>
    </source>
</evidence>
<dbReference type="SUPFAM" id="SSF55666">
    <property type="entry name" value="Ribonuclease PH domain 2-like"/>
    <property type="match status" value="1"/>
</dbReference>
<dbReference type="GO" id="GO:0003723">
    <property type="term" value="F:RNA binding"/>
    <property type="evidence" value="ECO:0007669"/>
    <property type="project" value="TreeGrafter"/>
</dbReference>
<name>A0A642UT21_DIURU</name>
<evidence type="ECO:0000259" key="9">
    <source>
        <dbReference type="Pfam" id="PF03725"/>
    </source>
</evidence>
<evidence type="ECO:0000256" key="6">
    <source>
        <dbReference type="ARBA" id="ARBA00063066"/>
    </source>
</evidence>
<accession>A0A642UT21</accession>
<evidence type="ECO:0000256" key="2">
    <source>
        <dbReference type="ARBA" id="ARBA00004604"/>
    </source>
</evidence>
<dbReference type="GeneID" id="54781472"/>
<organism evidence="10 11">
    <name type="scientific">Diutina rugosa</name>
    <name type="common">Yeast</name>
    <name type="synonym">Candida rugosa</name>
    <dbReference type="NCBI Taxonomy" id="5481"/>
    <lineage>
        <taxon>Eukaryota</taxon>
        <taxon>Fungi</taxon>
        <taxon>Dikarya</taxon>
        <taxon>Ascomycota</taxon>
        <taxon>Saccharomycotina</taxon>
        <taxon>Pichiomycetes</taxon>
        <taxon>Debaryomycetaceae</taxon>
        <taxon>Diutina</taxon>
    </lineage>
</organism>
<comment type="similarity">
    <text evidence="3">Belongs to the RNase PH family.</text>
</comment>
<dbReference type="Pfam" id="PF03725">
    <property type="entry name" value="RNase_PH_C"/>
    <property type="match status" value="1"/>
</dbReference>
<evidence type="ECO:0000256" key="1">
    <source>
        <dbReference type="ARBA" id="ARBA00004496"/>
    </source>
</evidence>
<dbReference type="FunFam" id="3.30.230.70:FF:000004">
    <property type="entry name" value="Exosome complex component Rrp41"/>
    <property type="match status" value="1"/>
</dbReference>
<evidence type="ECO:0000259" key="8">
    <source>
        <dbReference type="Pfam" id="PF01138"/>
    </source>
</evidence>
<dbReference type="CDD" id="cd11370">
    <property type="entry name" value="RNase_PH_RRP41"/>
    <property type="match status" value="1"/>
</dbReference>
<dbReference type="Proteomes" id="UP000449547">
    <property type="component" value="Unassembled WGS sequence"/>
</dbReference>
<dbReference type="RefSeq" id="XP_034012352.1">
    <property type="nucleotide sequence ID" value="XM_034155515.1"/>
</dbReference>
<dbReference type="PANTHER" id="PTHR11953">
    <property type="entry name" value="EXOSOME COMPLEX COMPONENT"/>
    <property type="match status" value="1"/>
</dbReference>
<dbReference type="GO" id="GO:0071051">
    <property type="term" value="P:poly(A)-dependent snoRNA 3'-end processing"/>
    <property type="evidence" value="ECO:0007669"/>
    <property type="project" value="TreeGrafter"/>
</dbReference>
<dbReference type="AlphaFoldDB" id="A0A642UT21"/>
<keyword evidence="5" id="KW-0271">Exosome</keyword>
<comment type="subunit">
    <text evidence="6">Component of the RNA exosome complex. Specifically part of the catalytically inactive RNA exosome core complex (Exo-9) which may associate with the catalytic subunits RRP6 and DIS3 in cytoplasmic- and nuclear-specific RNA exosome complex forms. Exo-9 is formed by a hexameric base ring of RNase PH domain-containing subunits and a cap ring consisting of CSL4, RRP4 and RRP40.</text>
</comment>
<dbReference type="EMBL" id="SWFT01000090">
    <property type="protein sequence ID" value="KAA8902367.1"/>
    <property type="molecule type" value="Genomic_DNA"/>
</dbReference>
<dbReference type="GO" id="GO:0005730">
    <property type="term" value="C:nucleolus"/>
    <property type="evidence" value="ECO:0007669"/>
    <property type="project" value="UniProtKB-SubCell"/>
</dbReference>
<evidence type="ECO:0000313" key="10">
    <source>
        <dbReference type="EMBL" id="KAA8902367.1"/>
    </source>
</evidence>
<comment type="caution">
    <text evidence="10">The sequence shown here is derived from an EMBL/GenBank/DDBJ whole genome shotgun (WGS) entry which is preliminary data.</text>
</comment>
<dbReference type="OMA" id="ECRINTH"/>
<feature type="domain" description="Exoribonuclease phosphorolytic" evidence="8">
    <location>
        <begin position="18"/>
        <end position="146"/>
    </location>
</feature>
<dbReference type="OrthoDB" id="437922at2759"/>
<keyword evidence="4" id="KW-0963">Cytoplasm</keyword>
<keyword evidence="11" id="KW-1185">Reference proteome</keyword>
<dbReference type="InterPro" id="IPR015847">
    <property type="entry name" value="ExoRNase_PH_dom2"/>
</dbReference>
<dbReference type="GO" id="GO:0000176">
    <property type="term" value="C:nuclear exosome (RNase complex)"/>
    <property type="evidence" value="ECO:0007669"/>
    <property type="project" value="UniProtKB-ARBA"/>
</dbReference>
<protein>
    <recommendedName>
        <fullName evidence="7">Ribosomal RNA-processing protein 41</fullName>
    </recommendedName>
</protein>
<evidence type="ECO:0000256" key="4">
    <source>
        <dbReference type="ARBA" id="ARBA00022490"/>
    </source>
</evidence>
<dbReference type="Gene3D" id="3.30.230.70">
    <property type="entry name" value="GHMP Kinase, N-terminal domain"/>
    <property type="match status" value="1"/>
</dbReference>
<dbReference type="GO" id="GO:0071028">
    <property type="term" value="P:nuclear mRNA surveillance"/>
    <property type="evidence" value="ECO:0007669"/>
    <property type="project" value="TreeGrafter"/>
</dbReference>
<dbReference type="SUPFAM" id="SSF54211">
    <property type="entry name" value="Ribosomal protein S5 domain 2-like"/>
    <property type="match status" value="1"/>
</dbReference>
<sequence length="240" mass="27019">MELYSPEGLRLDGRRWNELRRFECHINTHPNSADGSSYVEQGNTKVVCLVQGPMEPKQSSQSNECTIEVNVNVTNFSTFERRKRGKSDRQVQELVTTLERTFDQSIMTHLYPRTLIKLDLTVLAQDGGLLGTLVNAMTLALIDAGIAMYDYISAVSAGLQDTNVLLDLNNLEEKDMSGLTVGVIGTSEKLALLMLENKMPVDRLESVLALAIVGSHRIRELMDQEVRRHGNDRLRKRNEM</sequence>
<feature type="domain" description="Exoribonuclease phosphorolytic" evidence="9">
    <location>
        <begin position="150"/>
        <end position="212"/>
    </location>
</feature>
<dbReference type="InterPro" id="IPR027408">
    <property type="entry name" value="PNPase/RNase_PH_dom_sf"/>
</dbReference>
<dbReference type="GO" id="GO:0000467">
    <property type="term" value="P:exonucleolytic trimming to generate mature 3'-end of 5.8S rRNA from tricistronic rRNA transcript (SSU-rRNA, 5.8S rRNA, LSU-rRNA)"/>
    <property type="evidence" value="ECO:0007669"/>
    <property type="project" value="UniProtKB-ARBA"/>
</dbReference>
<dbReference type="VEuPathDB" id="FungiDB:DIURU_002821"/>
<dbReference type="GO" id="GO:0071038">
    <property type="term" value="P:TRAMP-dependent tRNA surveillance pathway"/>
    <property type="evidence" value="ECO:0007669"/>
    <property type="project" value="UniProtKB-ARBA"/>
</dbReference>
<dbReference type="InterPro" id="IPR020568">
    <property type="entry name" value="Ribosomal_Su5_D2-typ_SF"/>
</dbReference>
<dbReference type="Pfam" id="PF01138">
    <property type="entry name" value="RNase_PH"/>
    <property type="match status" value="1"/>
</dbReference>
<evidence type="ECO:0000256" key="7">
    <source>
        <dbReference type="ARBA" id="ARBA00077929"/>
    </source>
</evidence>
<dbReference type="InterPro" id="IPR036345">
    <property type="entry name" value="ExoRNase_PH_dom2_sf"/>
</dbReference>
<reference evidence="10 11" key="1">
    <citation type="submission" date="2019-07" db="EMBL/GenBank/DDBJ databases">
        <title>Genome assembly of two rare yeast pathogens: Diutina rugosa and Trichomonascus ciferrii.</title>
        <authorList>
            <person name="Mixao V."/>
            <person name="Saus E."/>
            <person name="Hansen A."/>
            <person name="Lass-Flor C."/>
            <person name="Gabaldon T."/>
        </authorList>
    </citation>
    <scope>NUCLEOTIDE SEQUENCE [LARGE SCALE GENOMIC DNA]</scope>
    <source>
        <strain evidence="10 11">CBS 613</strain>
    </source>
</reference>
<dbReference type="GO" id="GO:0016075">
    <property type="term" value="P:rRNA catabolic process"/>
    <property type="evidence" value="ECO:0007669"/>
    <property type="project" value="TreeGrafter"/>
</dbReference>